<proteinExistence type="predicted"/>
<evidence type="ECO:0000313" key="1">
    <source>
        <dbReference type="EMBL" id="KAJ1346068.1"/>
    </source>
</evidence>
<dbReference type="EMBL" id="JAHQIW010000108">
    <property type="protein sequence ID" value="KAJ1346068.1"/>
    <property type="molecule type" value="Genomic_DNA"/>
</dbReference>
<accession>A0AAD5LWP5</accession>
<comment type="caution">
    <text evidence="1">The sequence shown here is derived from an EMBL/GenBank/DDBJ whole genome shotgun (WGS) entry which is preliminary data.</text>
</comment>
<name>A0AAD5LWP5_PARTN</name>
<evidence type="ECO:0000313" key="2">
    <source>
        <dbReference type="Proteomes" id="UP001196413"/>
    </source>
</evidence>
<protein>
    <submittedName>
        <fullName evidence="1">Uncharacterized protein</fullName>
    </submittedName>
</protein>
<keyword evidence="2" id="KW-1185">Reference proteome</keyword>
<dbReference type="AlphaFoldDB" id="A0AAD5LWP5"/>
<dbReference type="Proteomes" id="UP001196413">
    <property type="component" value="Unassembled WGS sequence"/>
</dbReference>
<gene>
    <name evidence="1" type="ORF">KIN20_000756</name>
</gene>
<organism evidence="1 2">
    <name type="scientific">Parelaphostrongylus tenuis</name>
    <name type="common">Meningeal worm</name>
    <dbReference type="NCBI Taxonomy" id="148309"/>
    <lineage>
        <taxon>Eukaryota</taxon>
        <taxon>Metazoa</taxon>
        <taxon>Ecdysozoa</taxon>
        <taxon>Nematoda</taxon>
        <taxon>Chromadorea</taxon>
        <taxon>Rhabditida</taxon>
        <taxon>Rhabditina</taxon>
        <taxon>Rhabditomorpha</taxon>
        <taxon>Strongyloidea</taxon>
        <taxon>Metastrongylidae</taxon>
        <taxon>Parelaphostrongylus</taxon>
    </lineage>
</organism>
<sequence>MLTIISKHIEAFTLLKFWNQSLLIVQHINLSHVARTCAIAHNVAHRSRRKILLLARCNRNMEVIGMLVVEISPKSRRYPSYGVPLGSVVD</sequence>
<reference evidence="1" key="1">
    <citation type="submission" date="2021-06" db="EMBL/GenBank/DDBJ databases">
        <title>Parelaphostrongylus tenuis whole genome reference sequence.</title>
        <authorList>
            <person name="Garwood T.J."/>
            <person name="Larsen P.A."/>
            <person name="Fountain-Jones N.M."/>
            <person name="Garbe J.R."/>
            <person name="Macchietto M.G."/>
            <person name="Kania S.A."/>
            <person name="Gerhold R.W."/>
            <person name="Richards J.E."/>
            <person name="Wolf T.M."/>
        </authorList>
    </citation>
    <scope>NUCLEOTIDE SEQUENCE</scope>
    <source>
        <strain evidence="1">MNPRO001-30</strain>
        <tissue evidence="1">Meninges</tissue>
    </source>
</reference>